<gene>
    <name evidence="1" type="ORF">EK398_10445</name>
</gene>
<protein>
    <submittedName>
        <fullName evidence="1">Uncharacterized protein</fullName>
    </submittedName>
</protein>
<accession>A0A437UNL3</accession>
<reference evidence="1 2" key="1">
    <citation type="submission" date="2018-12" db="EMBL/GenBank/DDBJ databases">
        <title>A novel vanA-carrying plasmid in a clinical isolate of Enterococcus avium.</title>
        <authorList>
            <person name="Bernasconi O.J."/>
            <person name="Luzzaro F."/>
            <person name="Endimiani A."/>
        </authorList>
    </citation>
    <scope>NUCLEOTIDE SEQUENCE [LARGE SCALE GENOMIC DNA]</scope>
    <source>
        <strain evidence="1 2">LC0559/18</strain>
    </source>
</reference>
<comment type="caution">
    <text evidence="1">The sequence shown here is derived from an EMBL/GenBank/DDBJ whole genome shotgun (WGS) entry which is preliminary data.</text>
</comment>
<name>A0A437UNL3_ENTAV</name>
<evidence type="ECO:0000313" key="2">
    <source>
        <dbReference type="Proteomes" id="UP000288388"/>
    </source>
</evidence>
<organism evidence="1 2">
    <name type="scientific">Enterococcus avium</name>
    <name type="common">Streptococcus avium</name>
    <dbReference type="NCBI Taxonomy" id="33945"/>
    <lineage>
        <taxon>Bacteria</taxon>
        <taxon>Bacillati</taxon>
        <taxon>Bacillota</taxon>
        <taxon>Bacilli</taxon>
        <taxon>Lactobacillales</taxon>
        <taxon>Enterococcaceae</taxon>
        <taxon>Enterococcus</taxon>
    </lineage>
</organism>
<dbReference type="EMBL" id="RYZS01000001">
    <property type="protein sequence ID" value="RVU95215.1"/>
    <property type="molecule type" value="Genomic_DNA"/>
</dbReference>
<dbReference type="Proteomes" id="UP000288388">
    <property type="component" value="Unassembled WGS sequence"/>
</dbReference>
<evidence type="ECO:0000313" key="1">
    <source>
        <dbReference type="EMBL" id="RVU95215.1"/>
    </source>
</evidence>
<proteinExistence type="predicted"/>
<dbReference type="AlphaFoldDB" id="A0A437UNL3"/>
<sequence length="163" mass="19158">MFVFITGGFISFLEATQRQRLHFVKMVLYLIRMIYMGESLMLDAPAAAKKFLDSMLETDKQHLLNALLGLDTTHSINCNTSFYSYRNLKKILHPRQSQAMQSLHFSNQSQDELIIRQLKDHSFLKNSYRIEIRLNSQTYDYQLISCLLERLHESCFVDVYSYA</sequence>